<dbReference type="PROSITE" id="PS50035">
    <property type="entry name" value="PLD"/>
    <property type="match status" value="1"/>
</dbReference>
<evidence type="ECO:0000259" key="1">
    <source>
        <dbReference type="PROSITE" id="PS50035"/>
    </source>
</evidence>
<proteinExistence type="predicted"/>
<dbReference type="GO" id="GO:0004519">
    <property type="term" value="F:endonuclease activity"/>
    <property type="evidence" value="ECO:0007669"/>
    <property type="project" value="UniProtKB-KW"/>
</dbReference>
<dbReference type="GO" id="GO:0006793">
    <property type="term" value="P:phosphorus metabolic process"/>
    <property type="evidence" value="ECO:0007669"/>
    <property type="project" value="UniProtKB-ARBA"/>
</dbReference>
<organism evidence="2 3">
    <name type="scientific">Psychrobacillus glaciei</name>
    <dbReference type="NCBI Taxonomy" id="2283160"/>
    <lineage>
        <taxon>Bacteria</taxon>
        <taxon>Bacillati</taxon>
        <taxon>Bacillota</taxon>
        <taxon>Bacilli</taxon>
        <taxon>Bacillales</taxon>
        <taxon>Bacillaceae</taxon>
        <taxon>Psychrobacillus</taxon>
    </lineage>
</organism>
<gene>
    <name evidence="2" type="ORF">PB01_20945</name>
</gene>
<dbReference type="Pfam" id="PF13091">
    <property type="entry name" value="PLDc_2"/>
    <property type="match status" value="1"/>
</dbReference>
<dbReference type="SUPFAM" id="SSF56024">
    <property type="entry name" value="Phospholipase D/nuclease"/>
    <property type="match status" value="1"/>
</dbReference>
<dbReference type="Gene3D" id="3.30.870.10">
    <property type="entry name" value="Endonuclease Chain A"/>
    <property type="match status" value="1"/>
</dbReference>
<evidence type="ECO:0000313" key="3">
    <source>
        <dbReference type="Proteomes" id="UP000325517"/>
    </source>
</evidence>
<dbReference type="OrthoDB" id="9802848at2"/>
<dbReference type="Proteomes" id="UP000325517">
    <property type="component" value="Plasmid pPB01"/>
</dbReference>
<protein>
    <submittedName>
        <fullName evidence="2">NgoFVII family restriction endonuclease</fullName>
    </submittedName>
</protein>
<keyword evidence="2" id="KW-0378">Hydrolase</keyword>
<dbReference type="KEGG" id="psyo:PB01_20945"/>
<dbReference type="InterPro" id="IPR025202">
    <property type="entry name" value="PLD-like_dom"/>
</dbReference>
<accession>A0A5J6SY85</accession>
<keyword evidence="2" id="KW-0255">Endonuclease</keyword>
<evidence type="ECO:0000313" key="2">
    <source>
        <dbReference type="EMBL" id="QFG01298.1"/>
    </source>
</evidence>
<dbReference type="InterPro" id="IPR001736">
    <property type="entry name" value="PLipase_D/transphosphatidylase"/>
</dbReference>
<dbReference type="RefSeq" id="WP_151702170.1">
    <property type="nucleotide sequence ID" value="NZ_CP031224.1"/>
</dbReference>
<name>A0A5J6SY85_9BACI</name>
<dbReference type="EMBL" id="CP031224">
    <property type="protein sequence ID" value="QFG01298.1"/>
    <property type="molecule type" value="Genomic_DNA"/>
</dbReference>
<geneLocation type="plasmid" evidence="3">
    <name>ppb01</name>
</geneLocation>
<dbReference type="CDD" id="cd09176">
    <property type="entry name" value="PLDc_unchar6"/>
    <property type="match status" value="1"/>
</dbReference>
<reference evidence="2 3" key="1">
    <citation type="submission" date="2018-07" db="EMBL/GenBank/DDBJ databases">
        <title>Complete genome sequence of Psychrobacillus sp. PB01, isolated from iceberg, and comparative genome analysis of Psychrobacillus strains.</title>
        <authorList>
            <person name="Lee P.C."/>
        </authorList>
    </citation>
    <scope>NUCLEOTIDE SEQUENCE [LARGE SCALE GENOMIC DNA]</scope>
    <source>
        <strain evidence="2 3">PB01</strain>
        <plasmid evidence="3">ppb01</plasmid>
    </source>
</reference>
<keyword evidence="2" id="KW-0614">Plasmid</keyword>
<dbReference type="InterPro" id="IPR059166">
    <property type="entry name" value="PLD-like_cat"/>
</dbReference>
<sequence>MKVLSSDLKQQLFNEFPQMLSSLIIVSPYISLWTIEQLLEKIQKYNEPVKITVITTFERNNFLNGASSLEAIQLLVKNDIQVYALNNLHTKAYIFNDSKCIVGSANFTRNGLLFNHELLIVLDQVHDSEPIVEYTHKLLDDIQKNGDWLITEDLIKIELDALQEISPRVDVEQVPTKFIWGANLDTQIQSQNIVLSIPAGDTIHLIESFHIHAHPVKKGYNYKETDFITFRRNKGGIMTNVYKIHQKFELDMEEWQDSINTLPISSVLKKNLSNYILNRWKGFGFEQTLTYKFYILEEHTILNNEPRPEINNTGNRYYDLKHLMDGNPYVYTL</sequence>
<feature type="domain" description="PLD phosphodiesterase" evidence="1">
    <location>
        <begin position="84"/>
        <end position="111"/>
    </location>
</feature>
<dbReference type="AlphaFoldDB" id="A0A5J6SY85"/>
<keyword evidence="2" id="KW-0540">Nuclease</keyword>
<keyword evidence="3" id="KW-1185">Reference proteome</keyword>